<dbReference type="GO" id="GO:0160105">
    <property type="term" value="F:tRNA (adenine(22)-N1)-methyltransferase activity"/>
    <property type="evidence" value="ECO:0007669"/>
    <property type="project" value="InterPro"/>
</dbReference>
<dbReference type="Gene3D" id="3.40.50.150">
    <property type="entry name" value="Vaccinia Virus protein VP39"/>
    <property type="match status" value="1"/>
</dbReference>
<gene>
    <name evidence="1" type="ORF">HMPREF9429_01242</name>
</gene>
<reference evidence="1 2" key="1">
    <citation type="submission" date="2010-08" db="EMBL/GenBank/DDBJ databases">
        <authorList>
            <person name="Weinstock G."/>
            <person name="Sodergren E."/>
            <person name="Clifton S."/>
            <person name="Fulton L."/>
            <person name="Fulton B."/>
            <person name="Courtney L."/>
            <person name="Fronick C."/>
            <person name="Harrison M."/>
            <person name="Strong C."/>
            <person name="Farmer C."/>
            <person name="Delahaunty K."/>
            <person name="Markovic C."/>
            <person name="Hall O."/>
            <person name="Minx P."/>
            <person name="Tomlinson C."/>
            <person name="Mitreva M."/>
            <person name="Hou S."/>
            <person name="Chen J."/>
            <person name="Wollam A."/>
            <person name="Pepin K.H."/>
            <person name="Johnson M."/>
            <person name="Bhonagiri V."/>
            <person name="Zhang X."/>
            <person name="Suruliraj S."/>
            <person name="Warren W."/>
            <person name="Chinwalla A."/>
            <person name="Mardis E.R."/>
            <person name="Wilson R.K."/>
        </authorList>
    </citation>
    <scope>NUCLEOTIDE SEQUENCE [LARGE SCALE GENOMIC DNA]</scope>
    <source>
        <strain evidence="1 2">F0359</strain>
    </source>
</reference>
<dbReference type="EMBL" id="AECS01000037">
    <property type="protein sequence ID" value="EFQ04058.1"/>
    <property type="molecule type" value="Genomic_DNA"/>
</dbReference>
<dbReference type="Proteomes" id="UP000003195">
    <property type="component" value="Unassembled WGS sequence"/>
</dbReference>
<dbReference type="PIRSF" id="PIRSF018637">
    <property type="entry name" value="TrmK"/>
    <property type="match status" value="1"/>
</dbReference>
<dbReference type="InterPro" id="IPR006901">
    <property type="entry name" value="TrmK"/>
</dbReference>
<evidence type="ECO:0000313" key="1">
    <source>
        <dbReference type="EMBL" id="EFQ04058.1"/>
    </source>
</evidence>
<comment type="caution">
    <text evidence="1">The sequence shown here is derived from an EMBL/GenBank/DDBJ whole genome shotgun (WGS) entry which is preliminary data.</text>
</comment>
<organism evidence="1 2">
    <name type="scientific">Megasphaera micronuciformis F0359</name>
    <dbReference type="NCBI Taxonomy" id="706434"/>
    <lineage>
        <taxon>Bacteria</taxon>
        <taxon>Bacillati</taxon>
        <taxon>Bacillota</taxon>
        <taxon>Negativicutes</taxon>
        <taxon>Veillonellales</taxon>
        <taxon>Veillonellaceae</taxon>
        <taxon>Megasphaera</taxon>
    </lineage>
</organism>
<dbReference type="Pfam" id="PF12847">
    <property type="entry name" value="Methyltransf_18"/>
    <property type="match status" value="1"/>
</dbReference>
<evidence type="ECO:0008006" key="3">
    <source>
        <dbReference type="Google" id="ProtNLM"/>
    </source>
</evidence>
<name>E2ZC71_9FIRM</name>
<accession>E2ZC71</accession>
<evidence type="ECO:0000313" key="2">
    <source>
        <dbReference type="Proteomes" id="UP000003195"/>
    </source>
</evidence>
<dbReference type="InterPro" id="IPR029063">
    <property type="entry name" value="SAM-dependent_MTases_sf"/>
</dbReference>
<dbReference type="eggNOG" id="COG2384">
    <property type="taxonomic scope" value="Bacteria"/>
</dbReference>
<sequence>MKLSKRLSAVAKMVPVNTTLVDVGTDHAYLPVYLCEQGICPHVVASDVAPGPLSSASTHTAQAGLADRIDCRLADGLSAVSIGEMDGAVLCGMGGKLMMRILEARFDLVRQLKYLILQPQSDADALRRYAVEHGFRITEETLIKEDGRLYQVLRIEPGKEADFPSWQYETGPLNWNNKNPLLGELIDEIIRKKDRFLKGMEAAGRFEDAERTKKEIAEWEERKCLCHLKRSLM</sequence>
<dbReference type="PANTHER" id="PTHR38451:SF1">
    <property type="entry name" value="TRNA (ADENINE(22)-N(1))-METHYLTRANSFERASE"/>
    <property type="match status" value="1"/>
</dbReference>
<dbReference type="OrthoDB" id="5881184at2"/>
<dbReference type="SUPFAM" id="SSF53335">
    <property type="entry name" value="S-adenosyl-L-methionine-dependent methyltransferases"/>
    <property type="match status" value="1"/>
</dbReference>
<protein>
    <recommendedName>
        <fullName evidence="3">SAM-dependent methyltransferase</fullName>
    </recommendedName>
</protein>
<dbReference type="STRING" id="706434.HMPREF9429_01242"/>
<dbReference type="AlphaFoldDB" id="E2ZC71"/>
<proteinExistence type="predicted"/>
<dbReference type="HOGENOM" id="CLU_071037_1_0_9"/>
<keyword evidence="2" id="KW-1185">Reference proteome</keyword>
<dbReference type="RefSeq" id="WP_006942384.1">
    <property type="nucleotide sequence ID" value="NZ_GL538208.1"/>
</dbReference>
<dbReference type="PANTHER" id="PTHR38451">
    <property type="entry name" value="TRNA (ADENINE(22)-N(1))-METHYLTRANSFERASE"/>
    <property type="match status" value="1"/>
</dbReference>